<organism evidence="5">
    <name type="scientific">hydrothermal vent metagenome</name>
    <dbReference type="NCBI Taxonomy" id="652676"/>
    <lineage>
        <taxon>unclassified sequences</taxon>
        <taxon>metagenomes</taxon>
        <taxon>ecological metagenomes</taxon>
    </lineage>
</organism>
<dbReference type="InterPro" id="IPR019196">
    <property type="entry name" value="ABC_transp_unknown"/>
</dbReference>
<evidence type="ECO:0000313" key="5">
    <source>
        <dbReference type="EMBL" id="VAX13436.1"/>
    </source>
</evidence>
<dbReference type="AlphaFoldDB" id="A0A3B1B559"/>
<evidence type="ECO:0000256" key="2">
    <source>
        <dbReference type="SAM" id="Phobius"/>
    </source>
</evidence>
<feature type="transmembrane region" description="Helical" evidence="2">
    <location>
        <begin position="12"/>
        <end position="32"/>
    </location>
</feature>
<feature type="region of interest" description="Disordered" evidence="1">
    <location>
        <begin position="353"/>
        <end position="372"/>
    </location>
</feature>
<protein>
    <submittedName>
        <fullName evidence="5">Mucin 2</fullName>
    </submittedName>
</protein>
<dbReference type="SUPFAM" id="SSF52317">
    <property type="entry name" value="Class I glutamine amidotransferase-like"/>
    <property type="match status" value="1"/>
</dbReference>
<dbReference type="Pfam" id="PF23357">
    <property type="entry name" value="DUF7088"/>
    <property type="match status" value="1"/>
</dbReference>
<feature type="domain" description="DUF7088" evidence="4">
    <location>
        <begin position="45"/>
        <end position="110"/>
    </location>
</feature>
<dbReference type="InterPro" id="IPR029062">
    <property type="entry name" value="Class_I_gatase-like"/>
</dbReference>
<sequence>MKINHKIRTQLRLQNILFLVLLLSIIGLLGWLSQRYSYQADWTANHRNTLSEASVKLLQRMPGPIHITAFARDSELLPTRHKIHELIDRYEHNKPDIMLHFVDPNTDPDRVRSEGISVNGELIVEYQGRREHIKNLSEETLTNTLQRLLRSGQQKIVFITGHGERKPDGKANQDYNLFIKGLASKGIKASSLSLNDNPEIPADTSVLVIASPQVDYLPGEVNILLNYLKKGGNLLWLHDPGSLHGLDRLAKSLGISFVPGTIVDPTTQMLGISDPSFALVTGYGHHPVVQDFTYMTIYPRAAGLQHFEINHWKASVLLQTVARSWSETSKLEGSIAFDKGSDTPGPLTIGFALTRPQPKTNKTNKKQDAKEKNQRVIVLGDGDFISNTYLGNQGNQDLGYNIVNWLSHDDNFISIPSTTAPDTELVLEKRTWSLLGLVFLIVLPMILLSSGIVIWLKRRKR</sequence>
<name>A0A3B1B559_9ZZZZ</name>
<dbReference type="InterPro" id="IPR055396">
    <property type="entry name" value="DUF7088"/>
</dbReference>
<gene>
    <name evidence="5" type="ORF">MNBD_GAMMA24-2357</name>
</gene>
<keyword evidence="2" id="KW-1133">Transmembrane helix</keyword>
<reference evidence="5" key="1">
    <citation type="submission" date="2018-06" db="EMBL/GenBank/DDBJ databases">
        <authorList>
            <person name="Zhirakovskaya E."/>
        </authorList>
    </citation>
    <scope>NUCLEOTIDE SEQUENCE</scope>
</reference>
<dbReference type="EMBL" id="UOFZ01000116">
    <property type="protein sequence ID" value="VAX13436.1"/>
    <property type="molecule type" value="Genomic_DNA"/>
</dbReference>
<feature type="domain" description="ABC-type uncharacterised transport system" evidence="3">
    <location>
        <begin position="154"/>
        <end position="397"/>
    </location>
</feature>
<evidence type="ECO:0000259" key="3">
    <source>
        <dbReference type="Pfam" id="PF09822"/>
    </source>
</evidence>
<keyword evidence="2" id="KW-0472">Membrane</keyword>
<keyword evidence="2" id="KW-0812">Transmembrane</keyword>
<proteinExistence type="predicted"/>
<evidence type="ECO:0000256" key="1">
    <source>
        <dbReference type="SAM" id="MobiDB-lite"/>
    </source>
</evidence>
<feature type="transmembrane region" description="Helical" evidence="2">
    <location>
        <begin position="432"/>
        <end position="456"/>
    </location>
</feature>
<evidence type="ECO:0000259" key="4">
    <source>
        <dbReference type="Pfam" id="PF23357"/>
    </source>
</evidence>
<accession>A0A3B1B559</accession>
<dbReference type="Pfam" id="PF09822">
    <property type="entry name" value="ABC_transp_aux"/>
    <property type="match status" value="1"/>
</dbReference>